<evidence type="ECO:0000313" key="2">
    <source>
        <dbReference type="Proteomes" id="UP001596501"/>
    </source>
</evidence>
<organism evidence="1 2">
    <name type="scientific">Hydrogenophaga atypica</name>
    <dbReference type="NCBI Taxonomy" id="249409"/>
    <lineage>
        <taxon>Bacteria</taxon>
        <taxon>Pseudomonadati</taxon>
        <taxon>Pseudomonadota</taxon>
        <taxon>Betaproteobacteria</taxon>
        <taxon>Burkholderiales</taxon>
        <taxon>Comamonadaceae</taxon>
        <taxon>Hydrogenophaga</taxon>
    </lineage>
</organism>
<proteinExistence type="predicted"/>
<keyword evidence="2" id="KW-1185">Reference proteome</keyword>
<comment type="caution">
    <text evidence="1">The sequence shown here is derived from an EMBL/GenBank/DDBJ whole genome shotgun (WGS) entry which is preliminary data.</text>
</comment>
<sequence>MAAILNSLVWFGLLGEGREVGTLAQLEEKQVSTALGGVFVSDFMAQLETLK</sequence>
<gene>
    <name evidence="1" type="ORF">ACFQPB_16030</name>
</gene>
<protein>
    <submittedName>
        <fullName evidence="1">Uncharacterized protein</fullName>
    </submittedName>
</protein>
<dbReference type="Proteomes" id="UP001596501">
    <property type="component" value="Unassembled WGS sequence"/>
</dbReference>
<name>A0ABW2QLT3_9BURK</name>
<evidence type="ECO:0000313" key="1">
    <source>
        <dbReference type="EMBL" id="MFC7410375.1"/>
    </source>
</evidence>
<dbReference type="RefSeq" id="WP_382225347.1">
    <property type="nucleotide sequence ID" value="NZ_JBHTCA010000014.1"/>
</dbReference>
<accession>A0ABW2QLT3</accession>
<dbReference type="EMBL" id="JBHTCA010000014">
    <property type="protein sequence ID" value="MFC7410375.1"/>
    <property type="molecule type" value="Genomic_DNA"/>
</dbReference>
<reference evidence="2" key="1">
    <citation type="journal article" date="2019" name="Int. J. Syst. Evol. Microbiol.">
        <title>The Global Catalogue of Microorganisms (GCM) 10K type strain sequencing project: providing services to taxonomists for standard genome sequencing and annotation.</title>
        <authorList>
            <consortium name="The Broad Institute Genomics Platform"/>
            <consortium name="The Broad Institute Genome Sequencing Center for Infectious Disease"/>
            <person name="Wu L."/>
            <person name="Ma J."/>
        </authorList>
    </citation>
    <scope>NUCLEOTIDE SEQUENCE [LARGE SCALE GENOMIC DNA]</scope>
    <source>
        <strain evidence="2">CGMCC 1.12371</strain>
    </source>
</reference>